<sequence>MSDSKSITDNTIECGYLLKLPAELRVVIYELVVRSDRPIDLISLPQPASCFKDWHTDCTYPAITLAPNQVGREALSVFFTINRFVADVIWAATSKDIGIPWAASGILGLAKAFQRIGTQNCRDITELHLKWGWCHSGEANLSAMVAWAGLWARSSGGERCVPKAAALKHNFTCSVPCTYNGPFQTSEQPPELYDDLLRISEQQRKNAKIIARCESLRKKLQVLGARYRKAEAENVLEGYSLEMRIVQWVMKRWDADRTGLKNYIRSQWSTSRWQWGRYIHVDAHEVLESLTLHCNPLFKLTKELRARIYKLALDCDDAHPMKHRILLRSTGANDGQSWRHGNWYAMPGFYLNHPPRELLLHSFPPLLQLTSHLSMEAMGVYFQHHVLTTSLEFTEHCISSLRDFAYEVQKLLNKPAICLELHVEWLWPREVTLRTLMEYLSFIRDYRAQPYIKLVRVPVTSTLTRVLATLLDTLEHIARTRGREFGSPRQQLLGERTAEELFPYMPWTSPDWYGDCLLDWAESATEESPSDQEEEEAKMVCRELFRQELQDRKTNLWNVKLYKDLIVANTGWNTVPSMPRFPKPCKICNPFKNEVQQSAAKEWLQMKQIPPDEQDDGGPSSSNAHTERQVTWNSLTETLSALALADEASAGDAEFAPQDATTDAAFCVCSPAHDPLATFFDELDPLVPDFPVPPSVDLDWPTRHPEWGWDVYPYEGHKGKGRSGEFW</sequence>
<dbReference type="PANTHER" id="PTHR42085">
    <property type="entry name" value="F-BOX DOMAIN-CONTAINING PROTEIN"/>
    <property type="match status" value="1"/>
</dbReference>
<gene>
    <name evidence="3" type="ORF">LTR97_000530</name>
</gene>
<feature type="region of interest" description="Disordered" evidence="2">
    <location>
        <begin position="609"/>
        <end position="628"/>
    </location>
</feature>
<reference evidence="3" key="1">
    <citation type="submission" date="2023-08" db="EMBL/GenBank/DDBJ databases">
        <title>Black Yeasts Isolated from many extreme environments.</title>
        <authorList>
            <person name="Coleine C."/>
            <person name="Stajich J.E."/>
            <person name="Selbmann L."/>
        </authorList>
    </citation>
    <scope>NUCLEOTIDE SEQUENCE</scope>
    <source>
        <strain evidence="3">CCFEE 5810</strain>
    </source>
</reference>
<organism evidence="3 4">
    <name type="scientific">Elasticomyces elasticus</name>
    <dbReference type="NCBI Taxonomy" id="574655"/>
    <lineage>
        <taxon>Eukaryota</taxon>
        <taxon>Fungi</taxon>
        <taxon>Dikarya</taxon>
        <taxon>Ascomycota</taxon>
        <taxon>Pezizomycotina</taxon>
        <taxon>Dothideomycetes</taxon>
        <taxon>Dothideomycetidae</taxon>
        <taxon>Mycosphaerellales</taxon>
        <taxon>Teratosphaeriaceae</taxon>
        <taxon>Elasticomyces</taxon>
    </lineage>
</organism>
<feature type="coiled-coil region" evidence="1">
    <location>
        <begin position="199"/>
        <end position="233"/>
    </location>
</feature>
<dbReference type="InterPro" id="IPR038883">
    <property type="entry name" value="AN11006-like"/>
</dbReference>
<proteinExistence type="predicted"/>
<dbReference type="EMBL" id="JAVRQU010000001">
    <property type="protein sequence ID" value="KAK5707991.1"/>
    <property type="molecule type" value="Genomic_DNA"/>
</dbReference>
<accession>A0AAN7WJ28</accession>
<name>A0AAN7WJ28_9PEZI</name>
<dbReference type="PANTHER" id="PTHR42085:SF1">
    <property type="entry name" value="F-BOX DOMAIN-CONTAINING PROTEIN"/>
    <property type="match status" value="1"/>
</dbReference>
<protein>
    <submittedName>
        <fullName evidence="3">Uncharacterized protein</fullName>
    </submittedName>
</protein>
<evidence type="ECO:0000313" key="3">
    <source>
        <dbReference type="EMBL" id="KAK5707991.1"/>
    </source>
</evidence>
<evidence type="ECO:0000256" key="2">
    <source>
        <dbReference type="SAM" id="MobiDB-lite"/>
    </source>
</evidence>
<dbReference type="Proteomes" id="UP001310594">
    <property type="component" value="Unassembled WGS sequence"/>
</dbReference>
<comment type="caution">
    <text evidence="3">The sequence shown here is derived from an EMBL/GenBank/DDBJ whole genome shotgun (WGS) entry which is preliminary data.</text>
</comment>
<keyword evidence="1" id="KW-0175">Coiled coil</keyword>
<evidence type="ECO:0000256" key="1">
    <source>
        <dbReference type="SAM" id="Coils"/>
    </source>
</evidence>
<dbReference type="AlphaFoldDB" id="A0AAN7WJ28"/>
<evidence type="ECO:0000313" key="4">
    <source>
        <dbReference type="Proteomes" id="UP001310594"/>
    </source>
</evidence>
<feature type="compositionally biased region" description="Polar residues" evidence="2">
    <location>
        <begin position="619"/>
        <end position="628"/>
    </location>
</feature>